<protein>
    <recommendedName>
        <fullName evidence="3">Tick transposon</fullName>
    </recommendedName>
</protein>
<sequence length="504" mass="56791">MNIRSINKNLDQFTVMLSTTRLDFDILILSECRIKKFSKVPQLAGYSSFHTENNRLQNDGVVIYAKLGMNVSVWEPRFTDGNCLVCTAGDKFAFIGIYRSPSYSNIDAFLSCLNNLVLSLKAFKNISLLGDINIDIKANNTDSRSSHYLTSTAALGLLPAHTYPTHLGNCIDHVLLKTNLPSKVMVLDNLITDHSPTILCLETGSHVNPKSHKTIIRTDYESIKNALNDADYSTVMCTFDADQAADRLISIVSSTVNAYTKTVETSRRKNILKPWITLGLLRCMRNRDKMHMKLRKDPGNQILKVTYKRYRNFLNNLLNRLKCDHQTAEFNKAKNSPKAMWNNLHMNSWLNIPIHTMPLTRLTNFLSIIARNLAAKITPPVTNSSLATDNQANSLVLTEVDYGEVERIICGLRDDCSPGWDKISATILKASKNALIPPITHMCYLSISTGVFPKVLKRALVSPIFKQGDRSDVADYRPTSCCPRLRPRRLLFLYILQELCIFPG</sequence>
<name>A0ABR3GYU4_LOXSC</name>
<dbReference type="EMBL" id="JBEUOH010000031">
    <property type="protein sequence ID" value="KAL0852667.1"/>
    <property type="molecule type" value="Genomic_DNA"/>
</dbReference>
<dbReference type="SUPFAM" id="SSF56219">
    <property type="entry name" value="DNase I-like"/>
    <property type="match status" value="1"/>
</dbReference>
<dbReference type="Proteomes" id="UP001549920">
    <property type="component" value="Unassembled WGS sequence"/>
</dbReference>
<dbReference type="PANTHER" id="PTHR33395">
    <property type="entry name" value="TRANSCRIPTASE, PUTATIVE-RELATED-RELATED"/>
    <property type="match status" value="1"/>
</dbReference>
<accession>A0ABR3GYU4</accession>
<dbReference type="Gene3D" id="3.60.10.10">
    <property type="entry name" value="Endonuclease/exonuclease/phosphatase"/>
    <property type="match status" value="1"/>
</dbReference>
<proteinExistence type="predicted"/>
<dbReference type="PANTHER" id="PTHR33395:SF22">
    <property type="entry name" value="REVERSE TRANSCRIPTASE DOMAIN-CONTAINING PROTEIN"/>
    <property type="match status" value="1"/>
</dbReference>
<evidence type="ECO:0008006" key="3">
    <source>
        <dbReference type="Google" id="ProtNLM"/>
    </source>
</evidence>
<evidence type="ECO:0000313" key="2">
    <source>
        <dbReference type="Proteomes" id="UP001549920"/>
    </source>
</evidence>
<comment type="caution">
    <text evidence="1">The sequence shown here is derived from an EMBL/GenBank/DDBJ whole genome shotgun (WGS) entry which is preliminary data.</text>
</comment>
<organism evidence="1 2">
    <name type="scientific">Loxostege sticticalis</name>
    <name type="common">Beet webworm moth</name>
    <dbReference type="NCBI Taxonomy" id="481309"/>
    <lineage>
        <taxon>Eukaryota</taxon>
        <taxon>Metazoa</taxon>
        <taxon>Ecdysozoa</taxon>
        <taxon>Arthropoda</taxon>
        <taxon>Hexapoda</taxon>
        <taxon>Insecta</taxon>
        <taxon>Pterygota</taxon>
        <taxon>Neoptera</taxon>
        <taxon>Endopterygota</taxon>
        <taxon>Lepidoptera</taxon>
        <taxon>Glossata</taxon>
        <taxon>Ditrysia</taxon>
        <taxon>Pyraloidea</taxon>
        <taxon>Crambidae</taxon>
        <taxon>Pyraustinae</taxon>
        <taxon>Loxostege</taxon>
    </lineage>
</organism>
<reference evidence="1 2" key="1">
    <citation type="submission" date="2024-06" db="EMBL/GenBank/DDBJ databases">
        <title>A chromosome-level genome assembly of beet webworm, Loxostege sticticalis.</title>
        <authorList>
            <person name="Zhang Y."/>
        </authorList>
    </citation>
    <scope>NUCLEOTIDE SEQUENCE [LARGE SCALE GENOMIC DNA]</scope>
    <source>
        <strain evidence="1">AQ026</strain>
        <tissue evidence="1">Whole body</tissue>
    </source>
</reference>
<evidence type="ECO:0000313" key="1">
    <source>
        <dbReference type="EMBL" id="KAL0852667.1"/>
    </source>
</evidence>
<gene>
    <name evidence="1" type="ORF">ABMA27_012506</name>
</gene>
<keyword evidence="2" id="KW-1185">Reference proteome</keyword>
<dbReference type="InterPro" id="IPR036691">
    <property type="entry name" value="Endo/exonu/phosph_ase_sf"/>
</dbReference>